<dbReference type="RefSeq" id="WP_259553412.1">
    <property type="nucleotide sequence ID" value="NZ_BAABHW010000006.1"/>
</dbReference>
<evidence type="ECO:0008006" key="3">
    <source>
        <dbReference type="Google" id="ProtNLM"/>
    </source>
</evidence>
<gene>
    <name evidence="1" type="ORF">GCM10023209_32700</name>
</gene>
<protein>
    <recommendedName>
        <fullName evidence="3">Hemerythrin-like domain-containing protein</fullName>
    </recommendedName>
</protein>
<dbReference type="EMBL" id="BAABHW010000006">
    <property type="protein sequence ID" value="GAA5079914.1"/>
    <property type="molecule type" value="Genomic_DNA"/>
</dbReference>
<dbReference type="Gene3D" id="1.20.1260.10">
    <property type="match status" value="1"/>
</dbReference>
<evidence type="ECO:0000313" key="2">
    <source>
        <dbReference type="Proteomes" id="UP001499910"/>
    </source>
</evidence>
<reference evidence="2" key="1">
    <citation type="journal article" date="2019" name="Int. J. Syst. Evol. Microbiol.">
        <title>The Global Catalogue of Microorganisms (GCM) 10K type strain sequencing project: providing services to taxonomists for standard genome sequencing and annotation.</title>
        <authorList>
            <consortium name="The Broad Institute Genomics Platform"/>
            <consortium name="The Broad Institute Genome Sequencing Center for Infectious Disease"/>
            <person name="Wu L."/>
            <person name="Ma J."/>
        </authorList>
    </citation>
    <scope>NUCLEOTIDE SEQUENCE [LARGE SCALE GENOMIC DNA]</scope>
    <source>
        <strain evidence="2">JCM 18015</strain>
    </source>
</reference>
<evidence type="ECO:0000313" key="1">
    <source>
        <dbReference type="EMBL" id="GAA5079914.1"/>
    </source>
</evidence>
<comment type="caution">
    <text evidence="1">The sequence shown here is derived from an EMBL/GenBank/DDBJ whole genome shotgun (WGS) entry which is preliminary data.</text>
</comment>
<name>A0ABP9LJM6_9RHOB</name>
<proteinExistence type="predicted"/>
<dbReference type="Proteomes" id="UP001499910">
    <property type="component" value="Unassembled WGS sequence"/>
</dbReference>
<keyword evidence="2" id="KW-1185">Reference proteome</keyword>
<dbReference type="InterPro" id="IPR012347">
    <property type="entry name" value="Ferritin-like"/>
</dbReference>
<sequence>MSDPQDPSRQIAAPEVLLTHLVDARTATDALLPHAEGQFEHLLKKFREEHHQHIQRVGRILFALCQDPDEGGSLKGRAASMLTAIKASFDTPDASDMSALADAGAVLLQEFDAAIRATPANHHRDDLEDMREELAGLVAEARGR</sequence>
<accession>A0ABP9LJM6</accession>
<organism evidence="1 2">
    <name type="scientific">[Roseibacterium] beibuensis</name>
    <dbReference type="NCBI Taxonomy" id="1193142"/>
    <lineage>
        <taxon>Bacteria</taxon>
        <taxon>Pseudomonadati</taxon>
        <taxon>Pseudomonadota</taxon>
        <taxon>Alphaproteobacteria</taxon>
        <taxon>Rhodobacterales</taxon>
        <taxon>Roseobacteraceae</taxon>
        <taxon>Roseicyclus</taxon>
    </lineage>
</organism>